<feature type="domain" description="N-acetyltransferase" evidence="4">
    <location>
        <begin position="12"/>
        <end position="164"/>
    </location>
</feature>
<accession>A0A1M6F9A4</accession>
<reference evidence="5 6" key="1">
    <citation type="submission" date="2016-11" db="EMBL/GenBank/DDBJ databases">
        <authorList>
            <person name="Jaros S."/>
            <person name="Januszkiewicz K."/>
            <person name="Wedrychowicz H."/>
        </authorList>
    </citation>
    <scope>NUCLEOTIDE SEQUENCE [LARGE SCALE GENOMIC DNA]</scope>
    <source>
        <strain evidence="5 6">CECT 7868</strain>
    </source>
</reference>
<dbReference type="PANTHER" id="PTHR43792:SF8">
    <property type="entry name" value="[RIBOSOMAL PROTEIN US5]-ALANINE N-ACETYLTRANSFERASE"/>
    <property type="match status" value="1"/>
</dbReference>
<gene>
    <name evidence="5" type="primary">ydaF_7</name>
    <name evidence="5" type="ORF">VA7868_04598</name>
</gene>
<dbReference type="Pfam" id="PF13302">
    <property type="entry name" value="Acetyltransf_3"/>
    <property type="match status" value="1"/>
</dbReference>
<dbReference type="AlphaFoldDB" id="A0A1M6F9A4"/>
<dbReference type="InterPro" id="IPR051531">
    <property type="entry name" value="N-acetyltransferase"/>
</dbReference>
<comment type="similarity">
    <text evidence="3">Belongs to the acetyltransferase family. RimJ subfamily.</text>
</comment>
<evidence type="ECO:0000259" key="4">
    <source>
        <dbReference type="PROSITE" id="PS51186"/>
    </source>
</evidence>
<evidence type="ECO:0000313" key="5">
    <source>
        <dbReference type="EMBL" id="SHI94250.1"/>
    </source>
</evidence>
<evidence type="ECO:0000313" key="6">
    <source>
        <dbReference type="Proteomes" id="UP000184608"/>
    </source>
</evidence>
<dbReference type="GO" id="GO:0016747">
    <property type="term" value="F:acyltransferase activity, transferring groups other than amino-acyl groups"/>
    <property type="evidence" value="ECO:0007669"/>
    <property type="project" value="InterPro"/>
</dbReference>
<name>A0A1M6F9A4_9VIBR</name>
<dbReference type="InterPro" id="IPR000182">
    <property type="entry name" value="GNAT_dom"/>
</dbReference>
<keyword evidence="1 5" id="KW-0808">Transferase</keyword>
<dbReference type="Gene3D" id="3.40.630.30">
    <property type="match status" value="1"/>
</dbReference>
<keyword evidence="6" id="KW-1185">Reference proteome</keyword>
<keyword evidence="2 5" id="KW-0012">Acyltransferase</keyword>
<dbReference type="RefSeq" id="WP_073606180.1">
    <property type="nucleotide sequence ID" value="NZ_FQXZ01000065.1"/>
</dbReference>
<dbReference type="STRING" id="1216006.VA7868_04598"/>
<dbReference type="InterPro" id="IPR016181">
    <property type="entry name" value="Acyl_CoA_acyltransferase"/>
</dbReference>
<dbReference type="SUPFAM" id="SSF55729">
    <property type="entry name" value="Acyl-CoA N-acyltransferases (Nat)"/>
    <property type="match status" value="1"/>
</dbReference>
<evidence type="ECO:0000256" key="1">
    <source>
        <dbReference type="ARBA" id="ARBA00022679"/>
    </source>
</evidence>
<dbReference type="EMBL" id="FQXZ01000065">
    <property type="protein sequence ID" value="SHI94250.1"/>
    <property type="molecule type" value="Genomic_DNA"/>
</dbReference>
<protein>
    <submittedName>
        <fullName evidence="5">Putative ribosomal N-acetyltransferase YdaF</fullName>
        <ecNumber evidence="5">2.3.1.-</ecNumber>
    </submittedName>
</protein>
<dbReference type="PANTHER" id="PTHR43792">
    <property type="entry name" value="GNAT FAMILY, PUTATIVE (AFU_ORTHOLOGUE AFUA_3G00765)-RELATED-RELATED"/>
    <property type="match status" value="1"/>
</dbReference>
<dbReference type="PROSITE" id="PS51186">
    <property type="entry name" value="GNAT"/>
    <property type="match status" value="1"/>
</dbReference>
<proteinExistence type="inferred from homology"/>
<dbReference type="Proteomes" id="UP000184608">
    <property type="component" value="Unassembled WGS sequence"/>
</dbReference>
<sequence length="164" mass="18889">MLNFLKQSDAYYIYKYLNNQSISNTYPILFPYTIEDANSYVEQEIRGRSDGSRYAFSIIMDGQFIGVSALYDVNRAINTAKIYYWIAVEFWGKGAATKAVKELVNYAKMELKLTQLETGVLKKNIVSRRVLEKNGFIVENTLVNNGKYHGKFLGETFVEMKMNL</sequence>
<dbReference type="EC" id="2.3.1.-" evidence="5"/>
<dbReference type="OrthoDB" id="9784707at2"/>
<organism evidence="5 6">
    <name type="scientific">Vibrio aerogenes CECT 7868</name>
    <dbReference type="NCBI Taxonomy" id="1216006"/>
    <lineage>
        <taxon>Bacteria</taxon>
        <taxon>Pseudomonadati</taxon>
        <taxon>Pseudomonadota</taxon>
        <taxon>Gammaproteobacteria</taxon>
        <taxon>Vibrionales</taxon>
        <taxon>Vibrionaceae</taxon>
        <taxon>Vibrio</taxon>
    </lineage>
</organism>
<evidence type="ECO:0000256" key="2">
    <source>
        <dbReference type="ARBA" id="ARBA00023315"/>
    </source>
</evidence>
<evidence type="ECO:0000256" key="3">
    <source>
        <dbReference type="ARBA" id="ARBA00038502"/>
    </source>
</evidence>
<dbReference type="CDD" id="cd04301">
    <property type="entry name" value="NAT_SF"/>
    <property type="match status" value="1"/>
</dbReference>